<dbReference type="AlphaFoldDB" id="A0A934QR03"/>
<comment type="caution">
    <text evidence="2">The sequence shown here is derived from an EMBL/GenBank/DDBJ whole genome shotgun (WGS) entry which is preliminary data.</text>
</comment>
<dbReference type="RefSeq" id="WP_200315388.1">
    <property type="nucleotide sequence ID" value="NZ_JAENJH010000001.1"/>
</dbReference>
<sequence length="60" mass="6214">MRWAMLYARSRQVPAAVASVLVSTALVAVAARTGWSLLPVTLALTVAIAVAATGLHGARR</sequence>
<feature type="transmembrane region" description="Helical" evidence="1">
    <location>
        <begin position="40"/>
        <end position="58"/>
    </location>
</feature>
<proteinExistence type="predicted"/>
<dbReference type="Proteomes" id="UP000635245">
    <property type="component" value="Unassembled WGS sequence"/>
</dbReference>
<accession>A0A934QR03</accession>
<keyword evidence="3" id="KW-1185">Reference proteome</keyword>
<organism evidence="2 3">
    <name type="scientific">Prauserella cavernicola</name>
    <dbReference type="NCBI Taxonomy" id="2800127"/>
    <lineage>
        <taxon>Bacteria</taxon>
        <taxon>Bacillati</taxon>
        <taxon>Actinomycetota</taxon>
        <taxon>Actinomycetes</taxon>
        <taxon>Pseudonocardiales</taxon>
        <taxon>Pseudonocardiaceae</taxon>
        <taxon>Prauserella</taxon>
    </lineage>
</organism>
<evidence type="ECO:0000313" key="3">
    <source>
        <dbReference type="Proteomes" id="UP000635245"/>
    </source>
</evidence>
<evidence type="ECO:0000313" key="2">
    <source>
        <dbReference type="EMBL" id="MBK1783809.1"/>
    </source>
</evidence>
<reference evidence="2" key="1">
    <citation type="submission" date="2020-12" db="EMBL/GenBank/DDBJ databases">
        <title>Prauserella sp. ASG 168, a novel actinomycete isolated from cave rock.</title>
        <authorList>
            <person name="Suriyachadkun C."/>
        </authorList>
    </citation>
    <scope>NUCLEOTIDE SEQUENCE</scope>
    <source>
        <strain evidence="2">ASG 168</strain>
    </source>
</reference>
<keyword evidence="1" id="KW-1133">Transmembrane helix</keyword>
<keyword evidence="1" id="KW-0812">Transmembrane</keyword>
<evidence type="ECO:0000256" key="1">
    <source>
        <dbReference type="SAM" id="Phobius"/>
    </source>
</evidence>
<gene>
    <name evidence="2" type="ORF">JHE00_05660</name>
</gene>
<dbReference type="EMBL" id="JAENJH010000001">
    <property type="protein sequence ID" value="MBK1783809.1"/>
    <property type="molecule type" value="Genomic_DNA"/>
</dbReference>
<name>A0A934QR03_9PSEU</name>
<protein>
    <submittedName>
        <fullName evidence="2">Uncharacterized protein</fullName>
    </submittedName>
</protein>
<keyword evidence="1" id="KW-0472">Membrane</keyword>